<evidence type="ECO:0000313" key="2">
    <source>
        <dbReference type="Proteomes" id="UP000197138"/>
    </source>
</evidence>
<protein>
    <submittedName>
        <fullName evidence="1">Uncharacterized protein</fullName>
    </submittedName>
</protein>
<gene>
    <name evidence="1" type="ORF">CDL15_Pgr002551</name>
</gene>
<accession>A0A218VZZ6</accession>
<sequence length="131" mass="14068">MIVICWAFWAKALLVLCRGSYGLQLVMCLRSKLDDLRCMLGRRLISSLRRLLVEDAPVLLLGRLLALTEADLIIVAVSGQSAEAVAVASLGLVIGFFVWSSCSLLSLEVDLPVEAIACWGCPSVAFVAVAC</sequence>
<evidence type="ECO:0000313" key="1">
    <source>
        <dbReference type="EMBL" id="OWM65591.1"/>
    </source>
</evidence>
<comment type="caution">
    <text evidence="1">The sequence shown here is derived from an EMBL/GenBank/DDBJ whole genome shotgun (WGS) entry which is preliminary data.</text>
</comment>
<organism evidence="1 2">
    <name type="scientific">Punica granatum</name>
    <name type="common">Pomegranate</name>
    <dbReference type="NCBI Taxonomy" id="22663"/>
    <lineage>
        <taxon>Eukaryota</taxon>
        <taxon>Viridiplantae</taxon>
        <taxon>Streptophyta</taxon>
        <taxon>Embryophyta</taxon>
        <taxon>Tracheophyta</taxon>
        <taxon>Spermatophyta</taxon>
        <taxon>Magnoliopsida</taxon>
        <taxon>eudicotyledons</taxon>
        <taxon>Gunneridae</taxon>
        <taxon>Pentapetalae</taxon>
        <taxon>rosids</taxon>
        <taxon>malvids</taxon>
        <taxon>Myrtales</taxon>
        <taxon>Lythraceae</taxon>
        <taxon>Punica</taxon>
    </lineage>
</organism>
<dbReference type="EMBL" id="MTKT01005580">
    <property type="protein sequence ID" value="OWM65591.1"/>
    <property type="molecule type" value="Genomic_DNA"/>
</dbReference>
<dbReference type="Proteomes" id="UP000197138">
    <property type="component" value="Unassembled WGS sequence"/>
</dbReference>
<reference evidence="2" key="1">
    <citation type="journal article" date="2017" name="Plant J.">
        <title>The pomegranate (Punica granatum L.) genome and the genomics of punicalagin biosynthesis.</title>
        <authorList>
            <person name="Qin G."/>
            <person name="Xu C."/>
            <person name="Ming R."/>
            <person name="Tang H."/>
            <person name="Guyot R."/>
            <person name="Kramer E.M."/>
            <person name="Hu Y."/>
            <person name="Yi X."/>
            <person name="Qi Y."/>
            <person name="Xu X."/>
            <person name="Gao Z."/>
            <person name="Pan H."/>
            <person name="Jian J."/>
            <person name="Tian Y."/>
            <person name="Yue Z."/>
            <person name="Xu Y."/>
        </authorList>
    </citation>
    <scope>NUCLEOTIDE SEQUENCE [LARGE SCALE GENOMIC DNA]</scope>
    <source>
        <strain evidence="2">cv. Dabenzi</strain>
    </source>
</reference>
<proteinExistence type="predicted"/>
<dbReference type="AlphaFoldDB" id="A0A218VZZ6"/>
<name>A0A218VZZ6_PUNGR</name>